<keyword evidence="8" id="KW-0408">Iron</keyword>
<dbReference type="Gene3D" id="3.20.20.70">
    <property type="entry name" value="Aldolase class I"/>
    <property type="match status" value="1"/>
</dbReference>
<reference evidence="13" key="1">
    <citation type="submission" date="2016-10" db="EMBL/GenBank/DDBJ databases">
        <authorList>
            <person name="Varghese N."/>
            <person name="Submissions S."/>
        </authorList>
    </citation>
    <scope>NUCLEOTIDE SEQUENCE [LARGE SCALE GENOMIC DNA]</scope>
    <source>
        <strain evidence="13">CGMCC 4.6609</strain>
    </source>
</reference>
<dbReference type="Gene3D" id="3.40.50.720">
    <property type="entry name" value="NAD(P)-binding Rossmann-like Domain"/>
    <property type="match status" value="1"/>
</dbReference>
<evidence type="ECO:0000256" key="6">
    <source>
        <dbReference type="ARBA" id="ARBA00022723"/>
    </source>
</evidence>
<dbReference type="Pfam" id="PF07992">
    <property type="entry name" value="Pyr_redox_2"/>
    <property type="match status" value="1"/>
</dbReference>
<dbReference type="AlphaFoldDB" id="A0A1H0LXB2"/>
<dbReference type="InterPro" id="IPR001155">
    <property type="entry name" value="OxRdtase_FMN_N"/>
</dbReference>
<evidence type="ECO:0000256" key="3">
    <source>
        <dbReference type="ARBA" id="ARBA00011048"/>
    </source>
</evidence>
<feature type="domain" description="NADH:flavin oxidoreductase/NADH oxidase N-terminal" evidence="10">
    <location>
        <begin position="12"/>
        <end position="343"/>
    </location>
</feature>
<dbReference type="InterPro" id="IPR013785">
    <property type="entry name" value="Aldolase_TIM"/>
</dbReference>
<evidence type="ECO:0008006" key="14">
    <source>
        <dbReference type="Google" id="ProtNLM"/>
    </source>
</evidence>
<organism evidence="12 13">
    <name type="scientific">Lentzea jiangxiensis</name>
    <dbReference type="NCBI Taxonomy" id="641025"/>
    <lineage>
        <taxon>Bacteria</taxon>
        <taxon>Bacillati</taxon>
        <taxon>Actinomycetota</taxon>
        <taxon>Actinomycetes</taxon>
        <taxon>Pseudonocardiales</taxon>
        <taxon>Pseudonocardiaceae</taxon>
        <taxon>Lentzea</taxon>
    </lineage>
</organism>
<dbReference type="GO" id="GO:0010181">
    <property type="term" value="F:FMN binding"/>
    <property type="evidence" value="ECO:0007669"/>
    <property type="project" value="InterPro"/>
</dbReference>
<evidence type="ECO:0000256" key="8">
    <source>
        <dbReference type="ARBA" id="ARBA00023004"/>
    </source>
</evidence>
<keyword evidence="9" id="KW-0411">Iron-sulfur</keyword>
<evidence type="ECO:0000256" key="2">
    <source>
        <dbReference type="ARBA" id="ARBA00001966"/>
    </source>
</evidence>
<dbReference type="GO" id="GO:0008670">
    <property type="term" value="F:2,4-dienoyl-CoA reductase (NADPH) activity"/>
    <property type="evidence" value="ECO:0007669"/>
    <property type="project" value="TreeGrafter"/>
</dbReference>
<evidence type="ECO:0000313" key="13">
    <source>
        <dbReference type="Proteomes" id="UP000199691"/>
    </source>
</evidence>
<dbReference type="SUPFAM" id="SSF51395">
    <property type="entry name" value="FMN-linked oxidoreductases"/>
    <property type="match status" value="1"/>
</dbReference>
<comment type="cofactor">
    <cofactor evidence="1">
        <name>FMN</name>
        <dbReference type="ChEBI" id="CHEBI:58210"/>
    </cofactor>
</comment>
<dbReference type="InterPro" id="IPR036188">
    <property type="entry name" value="FAD/NAD-bd_sf"/>
</dbReference>
<keyword evidence="6" id="KW-0479">Metal-binding</keyword>
<dbReference type="PANTHER" id="PTHR42917:SF2">
    <property type="entry name" value="2,4-DIENOYL-COA REDUCTASE [(2E)-ENOYL-COA-PRODUCING]"/>
    <property type="match status" value="1"/>
</dbReference>
<evidence type="ECO:0000256" key="9">
    <source>
        <dbReference type="ARBA" id="ARBA00023014"/>
    </source>
</evidence>
<dbReference type="GO" id="GO:0051536">
    <property type="term" value="F:iron-sulfur cluster binding"/>
    <property type="evidence" value="ECO:0007669"/>
    <property type="project" value="UniProtKB-KW"/>
</dbReference>
<keyword evidence="13" id="KW-1185">Reference proteome</keyword>
<protein>
    <recommendedName>
        <fullName evidence="14">2,4-dienoyl-CoA reductase</fullName>
    </recommendedName>
</protein>
<evidence type="ECO:0000256" key="1">
    <source>
        <dbReference type="ARBA" id="ARBA00001917"/>
    </source>
</evidence>
<evidence type="ECO:0000256" key="4">
    <source>
        <dbReference type="ARBA" id="ARBA00022630"/>
    </source>
</evidence>
<dbReference type="InterPro" id="IPR051793">
    <property type="entry name" value="NADH:flavin_oxidoreductase"/>
</dbReference>
<name>A0A1H0LXB2_9PSEU</name>
<proteinExistence type="inferred from homology"/>
<dbReference type="GO" id="GO:0033543">
    <property type="term" value="P:fatty acid beta-oxidation, unsaturated, even number, reductase/isomerase pathway"/>
    <property type="evidence" value="ECO:0007669"/>
    <property type="project" value="TreeGrafter"/>
</dbReference>
<dbReference type="RefSeq" id="WP_245733401.1">
    <property type="nucleotide sequence ID" value="NZ_FNIX01000003.1"/>
</dbReference>
<evidence type="ECO:0000259" key="10">
    <source>
        <dbReference type="Pfam" id="PF00724"/>
    </source>
</evidence>
<dbReference type="SUPFAM" id="SSF51905">
    <property type="entry name" value="FAD/NAD(P)-binding domain"/>
    <property type="match status" value="1"/>
</dbReference>
<dbReference type="InterPro" id="IPR023753">
    <property type="entry name" value="FAD/NAD-binding_dom"/>
</dbReference>
<dbReference type="EMBL" id="FNIX01000003">
    <property type="protein sequence ID" value="SDO72733.1"/>
    <property type="molecule type" value="Genomic_DNA"/>
</dbReference>
<comment type="cofactor">
    <cofactor evidence="2">
        <name>[4Fe-4S] cluster</name>
        <dbReference type="ChEBI" id="CHEBI:49883"/>
    </cofactor>
</comment>
<evidence type="ECO:0000259" key="11">
    <source>
        <dbReference type="Pfam" id="PF07992"/>
    </source>
</evidence>
<feature type="domain" description="FAD/NAD(P)-binding" evidence="11">
    <location>
        <begin position="390"/>
        <end position="495"/>
    </location>
</feature>
<sequence>MTAEEQDRYPHLFSPLEVGNARLKNRIVFPAIMNNYARQGLVTDRTVTFYAERAAGGAAMVVSEALFVHPSSVPPQTGLAAYEPANAEGFERLAAAVEEHDCRMVGQLLHSGRQQVRGPVSNSSIGVSPLPDPYSWTVPHVMSTSEVRMIAESFVASAAVLQRAGFSGVEVHAAHGHLITQFLSPWSNTRQDEYGGDLDGRTRFLREVLAGIRSVCGSGFLLGLKMPGDELVEGGITAEESARIANRVSRETPPDYLAFGQGNSSLSFGDHVPDMHYPPGPYLGIQRDLREAVTLPVLAFGRVTSAAEAEAVVRDGIGDLVGLGRLLVADPGFPAKVRAGREREVRPCLYCNVCWGEVTSGRTIACVVNPDLGTGGEAARRVRGASTKREVTVVGAGVAGLQAAAAAAGHGHRVTLLAGPHLGGKARVESLLPGRADIAATLEHQRWLVERNGVRVEQSARVTEEMVLATGPDVIVLATGARMMRPPTLDAHGEEGVSVRDYLLRDDSGAGLGTAVLFDFDHSAGTYAVADLLARRYREVVLMTPRTSLGDAVPYVSRLGVHRRLHEAGVRIELSTEPLLYEDHVLRCANVFTGRLTEIEDVVLFTWSTPRQPVDELSGPLSASGVPVHVIGDAYAPGTMLTSIREAEMLGRRL</sequence>
<comment type="similarity">
    <text evidence="3">In the N-terminal section; belongs to the NADH:flavin oxidoreductase/NADH oxidase family.</text>
</comment>
<dbReference type="Gene3D" id="3.50.50.60">
    <property type="entry name" value="FAD/NAD(P)-binding domain"/>
    <property type="match status" value="1"/>
</dbReference>
<dbReference type="PANTHER" id="PTHR42917">
    <property type="entry name" value="2,4-DIENOYL-COA REDUCTASE"/>
    <property type="match status" value="1"/>
</dbReference>
<dbReference type="Pfam" id="PF00724">
    <property type="entry name" value="Oxidored_FMN"/>
    <property type="match status" value="1"/>
</dbReference>
<keyword evidence="7" id="KW-0560">Oxidoreductase</keyword>
<evidence type="ECO:0000313" key="12">
    <source>
        <dbReference type="EMBL" id="SDO72733.1"/>
    </source>
</evidence>
<dbReference type="Proteomes" id="UP000199691">
    <property type="component" value="Unassembled WGS sequence"/>
</dbReference>
<gene>
    <name evidence="12" type="ORF">SAMN05421507_103488</name>
</gene>
<dbReference type="STRING" id="641025.SAMN05421507_103488"/>
<evidence type="ECO:0000256" key="5">
    <source>
        <dbReference type="ARBA" id="ARBA00022643"/>
    </source>
</evidence>
<accession>A0A1H0LXB2</accession>
<keyword evidence="4" id="KW-0285">Flavoprotein</keyword>
<evidence type="ECO:0000256" key="7">
    <source>
        <dbReference type="ARBA" id="ARBA00023002"/>
    </source>
</evidence>
<keyword evidence="5" id="KW-0288">FMN</keyword>
<dbReference type="GO" id="GO:0046872">
    <property type="term" value="F:metal ion binding"/>
    <property type="evidence" value="ECO:0007669"/>
    <property type="project" value="UniProtKB-KW"/>
</dbReference>